<name>A0A845I2H8_9BURK</name>
<keyword evidence="2" id="KW-1185">Reference proteome</keyword>
<gene>
    <name evidence="1" type="ORF">GTP23_09495</name>
</gene>
<dbReference type="AlphaFoldDB" id="A0A845I2H8"/>
<protein>
    <submittedName>
        <fullName evidence="1">Uncharacterized protein</fullName>
    </submittedName>
</protein>
<accession>A0A845I2H8</accession>
<dbReference type="EMBL" id="WWCL01000002">
    <property type="protein sequence ID" value="MYN45296.1"/>
    <property type="molecule type" value="Genomic_DNA"/>
</dbReference>
<evidence type="ECO:0000313" key="2">
    <source>
        <dbReference type="Proteomes" id="UP000444316"/>
    </source>
</evidence>
<sequence length="267" mass="30135">MIEMNAWLEDEAKKRHSSLVNAAQLLQDSGYTISAELPQLPAKVDICDVLKASIKNYDVLEPEIEDYCEAERRTSYRLPPHPKNPEHEEMRDRLIWCRILRYSVTTKNSIVIVSHDQIFKNGAASDEGRNARISIASSPEDLDQRLGERPAHIQTLINELLTFSKQFKANNLSISDSDISSIDNVKNRRNVDGVVDKSFDIFITGNDKPIQGVMSLLGGKPLVLSLNNKKHVFYAEENERGAEAILQNLMSERPDVALSELRHLIGD</sequence>
<dbReference type="Proteomes" id="UP000444316">
    <property type="component" value="Unassembled WGS sequence"/>
</dbReference>
<proteinExistence type="predicted"/>
<dbReference type="RefSeq" id="WP_161034945.1">
    <property type="nucleotide sequence ID" value="NZ_WWCL01000002.1"/>
</dbReference>
<reference evidence="1" key="1">
    <citation type="submission" date="2019-12" db="EMBL/GenBank/DDBJ databases">
        <title>Novel species isolated from a subtropical stream in China.</title>
        <authorList>
            <person name="Lu H."/>
        </authorList>
    </citation>
    <scope>NUCLEOTIDE SEQUENCE [LARGE SCALE GENOMIC DNA]</scope>
    <source>
        <strain evidence="1">FT93W</strain>
    </source>
</reference>
<comment type="caution">
    <text evidence="1">The sequence shown here is derived from an EMBL/GenBank/DDBJ whole genome shotgun (WGS) entry which is preliminary data.</text>
</comment>
<evidence type="ECO:0000313" key="1">
    <source>
        <dbReference type="EMBL" id="MYN45296.1"/>
    </source>
</evidence>
<organism evidence="1 2">
    <name type="scientific">Duganella fentianensis</name>
    <dbReference type="NCBI Taxonomy" id="2692177"/>
    <lineage>
        <taxon>Bacteria</taxon>
        <taxon>Pseudomonadati</taxon>
        <taxon>Pseudomonadota</taxon>
        <taxon>Betaproteobacteria</taxon>
        <taxon>Burkholderiales</taxon>
        <taxon>Oxalobacteraceae</taxon>
        <taxon>Telluria group</taxon>
        <taxon>Duganella</taxon>
    </lineage>
</organism>